<reference evidence="3" key="2">
    <citation type="submission" date="2021-01" db="EMBL/GenBank/DDBJ databases">
        <authorList>
            <person name="Stull G."/>
            <person name="Qu X.-J."/>
            <person name="Parins-Fukuchi C."/>
            <person name="Yang Y.-Y."/>
            <person name="Yang J.-B."/>
            <person name="Yang Z.-Y."/>
            <person name="Hu Y."/>
            <person name="Ma H."/>
            <person name="Soltis P."/>
            <person name="Soltis D."/>
            <person name="Li D.-Z."/>
            <person name="Smith S."/>
            <person name="Yi T.-S."/>
        </authorList>
    </citation>
    <scope>NUCLEOTIDE SEQUENCE</scope>
</reference>
<evidence type="ECO:0000256" key="1">
    <source>
        <dbReference type="SAM" id="Phobius"/>
    </source>
</evidence>
<dbReference type="GO" id="GO:0005840">
    <property type="term" value="C:ribosome"/>
    <property type="evidence" value="ECO:0007669"/>
    <property type="project" value="UniProtKB-KW"/>
</dbReference>
<dbReference type="EMBL" id="MW470986">
    <property type="protein sequence ID" value="QYB21893.1"/>
    <property type="molecule type" value="Genomic_DNA"/>
</dbReference>
<keyword evidence="1" id="KW-1133">Transmembrane helix</keyword>
<keyword evidence="2" id="KW-0732">Signal</keyword>
<proteinExistence type="predicted"/>
<keyword evidence="3" id="KW-0687">Ribonucleoprotein</keyword>
<keyword evidence="1" id="KW-0812">Transmembrane</keyword>
<evidence type="ECO:0000256" key="2">
    <source>
        <dbReference type="SAM" id="SignalP"/>
    </source>
</evidence>
<keyword evidence="1" id="KW-0472">Membrane</keyword>
<sequence length="132" mass="16388">MIKICLKRCDKKQLRIRMKRVSFRVLLFLFSKLGAQATETVHGIFLQIETRFLKFFFFLRGGAKIMRLRLAFDSIKFFYYINFVSWLFYYYPFIFLLLYVHFMYFVPVRSYIEKQIRNFFYPLFKKGRKKKD</sequence>
<organism evidence="3">
    <name type="scientific">Papuacedrus papuana</name>
    <dbReference type="NCBI Taxonomy" id="103977"/>
    <lineage>
        <taxon>Eukaryota</taxon>
        <taxon>Viridiplantae</taxon>
        <taxon>Streptophyta</taxon>
        <taxon>Embryophyta</taxon>
        <taxon>Tracheophyta</taxon>
        <taxon>Spermatophyta</taxon>
        <taxon>Pinopsida</taxon>
        <taxon>Pinidae</taxon>
        <taxon>Conifers II</taxon>
        <taxon>Cupressales</taxon>
        <taxon>Cupressaceae</taxon>
        <taxon>Papuacedrus</taxon>
    </lineage>
</organism>
<feature type="chain" id="PRO_5034851346" evidence="2">
    <location>
        <begin position="38"/>
        <end position="132"/>
    </location>
</feature>
<name>A0A8F8SW12_9CONI</name>
<dbReference type="AlphaFoldDB" id="A0A8F8SW12"/>
<keyword evidence="3" id="KW-0150">Chloroplast</keyword>
<feature type="signal peptide" evidence="2">
    <location>
        <begin position="1"/>
        <end position="37"/>
    </location>
</feature>
<gene>
    <name evidence="3" type="primary">rps16</name>
</gene>
<geneLocation type="chloroplast" evidence="3"/>
<accession>A0A8F8SW12</accession>
<feature type="transmembrane region" description="Helical" evidence="1">
    <location>
        <begin position="77"/>
        <end position="100"/>
    </location>
</feature>
<protein>
    <submittedName>
        <fullName evidence="3">Ribosomal protein S16</fullName>
    </submittedName>
</protein>
<reference evidence="3" key="1">
    <citation type="journal article" date="2021" name="Nat. Plants">
        <title>Gene duplications and phylogenomic conflict underlie major pulses of phenotypic evolution in gymnosperms.</title>
        <authorList>
            <person name="Stull G.W."/>
            <person name="Qu X.J."/>
            <person name="Parins-Fukuchi C."/>
            <person name="Yang Y.Y."/>
            <person name="Yang J.B."/>
            <person name="Yang Z.Y."/>
            <person name="Hu Y."/>
            <person name="Ma H."/>
            <person name="Soltis P.S."/>
            <person name="Soltis D.E."/>
            <person name="Li D.Z."/>
            <person name="Smith S.A."/>
            <person name="Yi T.S."/>
        </authorList>
    </citation>
    <scope>NUCLEOTIDE SEQUENCE</scope>
</reference>
<keyword evidence="3" id="KW-0689">Ribosomal protein</keyword>
<keyword evidence="3" id="KW-0934">Plastid</keyword>
<evidence type="ECO:0000313" key="3">
    <source>
        <dbReference type="EMBL" id="QYB21893.1"/>
    </source>
</evidence>